<evidence type="ECO:0000313" key="2">
    <source>
        <dbReference type="EMBL" id="TWU00361.1"/>
    </source>
</evidence>
<dbReference type="InterPro" id="IPR019845">
    <property type="entry name" value="Squalene/phytoene_synthase_CS"/>
</dbReference>
<dbReference type="SFLD" id="SFLDG01018">
    <property type="entry name" value="Squalene/Phytoene_Synthase_Lik"/>
    <property type="match status" value="1"/>
</dbReference>
<comment type="caution">
    <text evidence="2">The sequence shown here is derived from an EMBL/GenBank/DDBJ whole genome shotgun (WGS) entry which is preliminary data.</text>
</comment>
<name>A0A5C6ALS2_9BACT</name>
<dbReference type="PANTHER" id="PTHR11626:SF2">
    <property type="entry name" value="SQUALENE SYNTHASE"/>
    <property type="match status" value="1"/>
</dbReference>
<dbReference type="PANTHER" id="PTHR11626">
    <property type="entry name" value="FARNESYL-DIPHOSPHATE FARNESYLTRANSFERASE"/>
    <property type="match status" value="1"/>
</dbReference>
<dbReference type="InterPro" id="IPR002060">
    <property type="entry name" value="Squ/phyt_synthse"/>
</dbReference>
<gene>
    <name evidence="2" type="primary">crtB</name>
    <name evidence="2" type="ORF">Pla108_13100</name>
</gene>
<dbReference type="GO" id="GO:0051996">
    <property type="term" value="F:squalene synthase [NAD(P)H] activity"/>
    <property type="evidence" value="ECO:0007669"/>
    <property type="project" value="InterPro"/>
</dbReference>
<dbReference type="OrthoDB" id="9787280at2"/>
<dbReference type="Gene3D" id="1.10.600.10">
    <property type="entry name" value="Farnesyl Diphosphate Synthase"/>
    <property type="match status" value="1"/>
</dbReference>
<dbReference type="EMBL" id="SJPR01000001">
    <property type="protein sequence ID" value="TWU00361.1"/>
    <property type="molecule type" value="Genomic_DNA"/>
</dbReference>
<dbReference type="PROSITE" id="PS01044">
    <property type="entry name" value="SQUALEN_PHYTOEN_SYN_1"/>
    <property type="match status" value="1"/>
</dbReference>
<protein>
    <submittedName>
        <fullName evidence="2">All-trans-phytoene synthase</fullName>
    </submittedName>
</protein>
<dbReference type="GO" id="GO:0045338">
    <property type="term" value="P:farnesyl diphosphate metabolic process"/>
    <property type="evidence" value="ECO:0007669"/>
    <property type="project" value="InterPro"/>
</dbReference>
<proteinExistence type="predicted"/>
<dbReference type="RefSeq" id="WP_146444042.1">
    <property type="nucleotide sequence ID" value="NZ_SJPR01000001.1"/>
</dbReference>
<dbReference type="SFLD" id="SFLDS00005">
    <property type="entry name" value="Isoprenoid_Synthase_Type_I"/>
    <property type="match status" value="1"/>
</dbReference>
<dbReference type="SUPFAM" id="SSF48576">
    <property type="entry name" value="Terpenoid synthases"/>
    <property type="match status" value="1"/>
</dbReference>
<evidence type="ECO:0000256" key="1">
    <source>
        <dbReference type="ARBA" id="ARBA00022679"/>
    </source>
</evidence>
<dbReference type="AlphaFoldDB" id="A0A5C6ALS2"/>
<dbReference type="Pfam" id="PF00494">
    <property type="entry name" value="SQS_PSY"/>
    <property type="match status" value="1"/>
</dbReference>
<keyword evidence="3" id="KW-1185">Reference proteome</keyword>
<organism evidence="2 3">
    <name type="scientific">Botrimarina colliarenosi</name>
    <dbReference type="NCBI Taxonomy" id="2528001"/>
    <lineage>
        <taxon>Bacteria</taxon>
        <taxon>Pseudomonadati</taxon>
        <taxon>Planctomycetota</taxon>
        <taxon>Planctomycetia</taxon>
        <taxon>Pirellulales</taxon>
        <taxon>Lacipirellulaceae</taxon>
        <taxon>Botrimarina</taxon>
    </lineage>
</organism>
<sequence>MNDRREHIADLLQRTSRTFALAIPLLPEPLRHEVGVGYLLFRIADTLEDAELLGRDSRIRELGRFIELLGDPSDAAAAEAAQVWRESPVSTETEYNRLLAETGAVCAELRGLDPGAAELLKRHVVRSTLGMAETLRRADNDAAFEFGTLDELRTYCYYVAGIVGEMLTGLFHRSLKPSPARDALAADAAAFGEGLQLVNILKDAADDARDGRVYLPEAIDRRQVIAIARENLAAAERYADHLTAAGAEPGVVAFVTLPRILADATLDLIQQGEGVKVSRDVVAAKVAEALAAAGAAP</sequence>
<keyword evidence="1" id="KW-0808">Transferase</keyword>
<dbReference type="InterPro" id="IPR044844">
    <property type="entry name" value="Trans_IPPS_euk-type"/>
</dbReference>
<accession>A0A5C6ALS2</accession>
<dbReference type="Proteomes" id="UP000317421">
    <property type="component" value="Unassembled WGS sequence"/>
</dbReference>
<evidence type="ECO:0000313" key="3">
    <source>
        <dbReference type="Proteomes" id="UP000317421"/>
    </source>
</evidence>
<dbReference type="InterPro" id="IPR008949">
    <property type="entry name" value="Isoprenoid_synthase_dom_sf"/>
</dbReference>
<reference evidence="2 3" key="1">
    <citation type="submission" date="2019-02" db="EMBL/GenBank/DDBJ databases">
        <title>Deep-cultivation of Planctomycetes and their phenomic and genomic characterization uncovers novel biology.</title>
        <authorList>
            <person name="Wiegand S."/>
            <person name="Jogler M."/>
            <person name="Boedeker C."/>
            <person name="Pinto D."/>
            <person name="Vollmers J."/>
            <person name="Rivas-Marin E."/>
            <person name="Kohn T."/>
            <person name="Peeters S.H."/>
            <person name="Heuer A."/>
            <person name="Rast P."/>
            <person name="Oberbeckmann S."/>
            <person name="Bunk B."/>
            <person name="Jeske O."/>
            <person name="Meyerdierks A."/>
            <person name="Storesund J.E."/>
            <person name="Kallscheuer N."/>
            <person name="Luecker S."/>
            <person name="Lage O.M."/>
            <person name="Pohl T."/>
            <person name="Merkel B.J."/>
            <person name="Hornburger P."/>
            <person name="Mueller R.-W."/>
            <person name="Bruemmer F."/>
            <person name="Labrenz M."/>
            <person name="Spormann A.M."/>
            <person name="Op Den Camp H."/>
            <person name="Overmann J."/>
            <person name="Amann R."/>
            <person name="Jetten M.S.M."/>
            <person name="Mascher T."/>
            <person name="Medema M.H."/>
            <person name="Devos D.P."/>
            <person name="Kaster A.-K."/>
            <person name="Ovreas L."/>
            <person name="Rohde M."/>
            <person name="Galperin M.Y."/>
            <person name="Jogler C."/>
        </authorList>
    </citation>
    <scope>NUCLEOTIDE SEQUENCE [LARGE SCALE GENOMIC DNA]</scope>
    <source>
        <strain evidence="2 3">Pla108</strain>
    </source>
</reference>